<gene>
    <name evidence="1" type="ORF">DYBT9623_03207</name>
</gene>
<dbReference type="EMBL" id="CAJRAU010000004">
    <property type="protein sequence ID" value="CAG5070662.1"/>
    <property type="molecule type" value="Genomic_DNA"/>
</dbReference>
<dbReference type="RefSeq" id="WP_215234529.1">
    <property type="nucleotide sequence ID" value="NZ_CAJRAU010000004.1"/>
</dbReference>
<evidence type="ECO:0000313" key="1">
    <source>
        <dbReference type="EMBL" id="CAG5070662.1"/>
    </source>
</evidence>
<evidence type="ECO:0000313" key="2">
    <source>
        <dbReference type="Proteomes" id="UP000679725"/>
    </source>
</evidence>
<proteinExistence type="predicted"/>
<evidence type="ECO:0008006" key="3">
    <source>
        <dbReference type="Google" id="ProtNLM"/>
    </source>
</evidence>
<keyword evidence="2" id="KW-1185">Reference proteome</keyword>
<name>A0ABN7REA6_9BACT</name>
<accession>A0ABN7REA6</accession>
<comment type="caution">
    <text evidence="1">The sequence shown here is derived from an EMBL/GenBank/DDBJ whole genome shotgun (WGS) entry which is preliminary data.</text>
</comment>
<organism evidence="1 2">
    <name type="scientific">Dyadobacter linearis</name>
    <dbReference type="NCBI Taxonomy" id="2823330"/>
    <lineage>
        <taxon>Bacteria</taxon>
        <taxon>Pseudomonadati</taxon>
        <taxon>Bacteroidota</taxon>
        <taxon>Cytophagia</taxon>
        <taxon>Cytophagales</taxon>
        <taxon>Spirosomataceae</taxon>
        <taxon>Dyadobacter</taxon>
    </lineage>
</organism>
<sequence length="291" mass="34161">MIKYSLLTFLLLFIGYEIIVRSTDIYWTIGQNQWQSNIMRANTLIYDGGRYDNIMVGSSIANKLSAKISRDSLPESFYNLSFDGQSSFDGLRILENLNYKPKRLFIEMNIISREEDKNFTGALFSPVLFPAKKYFKSLRENYQPVEVIARMKNRRKMHLDSLAKEPVAKFERDESTFQHFLKVRTQDNKQLLTAEKVRTQIGRLKEIVSRFQQKGVQVVFFEVPVDPLVCDLPLPVQIRSALEENFEPMGCKFIRIPDCSGYYTSDVTHLERGSVYRYLRYFRNELDRQHI</sequence>
<dbReference type="Proteomes" id="UP000679725">
    <property type="component" value="Unassembled WGS sequence"/>
</dbReference>
<protein>
    <recommendedName>
        <fullName evidence="3">SGNH/GDSL hydrolase family protein</fullName>
    </recommendedName>
</protein>
<reference evidence="1 2" key="1">
    <citation type="submission" date="2021-04" db="EMBL/GenBank/DDBJ databases">
        <authorList>
            <person name="Rodrigo-Torres L."/>
            <person name="Arahal R. D."/>
            <person name="Lucena T."/>
        </authorList>
    </citation>
    <scope>NUCLEOTIDE SEQUENCE [LARGE SCALE GENOMIC DNA]</scope>
    <source>
        <strain evidence="1 2">CECT 9623</strain>
    </source>
</reference>